<organism evidence="3 4">
    <name type="scientific">Suillus fuscotomentosus</name>
    <dbReference type="NCBI Taxonomy" id="1912939"/>
    <lineage>
        <taxon>Eukaryota</taxon>
        <taxon>Fungi</taxon>
        <taxon>Dikarya</taxon>
        <taxon>Basidiomycota</taxon>
        <taxon>Agaricomycotina</taxon>
        <taxon>Agaricomycetes</taxon>
        <taxon>Agaricomycetidae</taxon>
        <taxon>Boletales</taxon>
        <taxon>Suillineae</taxon>
        <taxon>Suillaceae</taxon>
        <taxon>Suillus</taxon>
    </lineage>
</organism>
<reference evidence="3" key="1">
    <citation type="journal article" date="2020" name="New Phytol.">
        <title>Comparative genomics reveals dynamic genome evolution in host specialist ectomycorrhizal fungi.</title>
        <authorList>
            <person name="Lofgren L.A."/>
            <person name="Nguyen N.H."/>
            <person name="Vilgalys R."/>
            <person name="Ruytinx J."/>
            <person name="Liao H.L."/>
            <person name="Branco S."/>
            <person name="Kuo A."/>
            <person name="LaButti K."/>
            <person name="Lipzen A."/>
            <person name="Andreopoulos W."/>
            <person name="Pangilinan J."/>
            <person name="Riley R."/>
            <person name="Hundley H."/>
            <person name="Na H."/>
            <person name="Barry K."/>
            <person name="Grigoriev I.V."/>
            <person name="Stajich J.E."/>
            <person name="Kennedy P.G."/>
        </authorList>
    </citation>
    <scope>NUCLEOTIDE SEQUENCE</scope>
    <source>
        <strain evidence="3">FC203</strain>
    </source>
</reference>
<name>A0AAD4E7B4_9AGAM</name>
<comment type="caution">
    <text evidence="3">The sequence shown here is derived from an EMBL/GenBank/DDBJ whole genome shotgun (WGS) entry which is preliminary data.</text>
</comment>
<dbReference type="EMBL" id="JABBWK010000026">
    <property type="protein sequence ID" value="KAG1900616.1"/>
    <property type="molecule type" value="Genomic_DNA"/>
</dbReference>
<protein>
    <recommendedName>
        <fullName evidence="2">DUF6534 domain-containing protein</fullName>
    </recommendedName>
</protein>
<feature type="transmembrane region" description="Helical" evidence="1">
    <location>
        <begin position="83"/>
        <end position="108"/>
    </location>
</feature>
<keyword evidence="1" id="KW-0472">Membrane</keyword>
<dbReference type="RefSeq" id="XP_041226192.1">
    <property type="nucleotide sequence ID" value="XM_041370307.1"/>
</dbReference>
<feature type="transmembrane region" description="Helical" evidence="1">
    <location>
        <begin position="158"/>
        <end position="178"/>
    </location>
</feature>
<keyword evidence="4" id="KW-1185">Reference proteome</keyword>
<accession>A0AAD4E7B4</accession>
<sequence>MPPFPLGVTYGVYFLSTVLCAILWGVSCVQTFSYYTRYIRDDRWLKTTVAIIFMMNAAQTMLIMHGAYAYLVIHFGDFSFFEMALPVSSTGFLLSALVSVCVQGIFVVKAQRLSETRSRVLPSLWIPLALFELGAAIYCVAESFQSGKNVFFTASLKAIVVSYLAVMAFVNIATAFFLAKYLRILHRQAMTFALSDMIYRLIVFSVLSGIWTTLFAILDMVTYLGFPNTAVYVLFDLPLCSLYCNTLLVSLNSRDSGSAASIKELSTFKAASRPVIISMERGRSSDFSDDRESICMSDPDIV</sequence>
<feature type="transmembrane region" description="Helical" evidence="1">
    <location>
        <begin position="198"/>
        <end position="218"/>
    </location>
</feature>
<dbReference type="GeneID" id="64664605"/>
<evidence type="ECO:0000256" key="1">
    <source>
        <dbReference type="SAM" id="Phobius"/>
    </source>
</evidence>
<evidence type="ECO:0000259" key="2">
    <source>
        <dbReference type="Pfam" id="PF20152"/>
    </source>
</evidence>
<feature type="transmembrane region" description="Helical" evidence="1">
    <location>
        <begin position="230"/>
        <end position="251"/>
    </location>
</feature>
<evidence type="ECO:0000313" key="3">
    <source>
        <dbReference type="EMBL" id="KAG1900616.1"/>
    </source>
</evidence>
<feature type="transmembrane region" description="Helical" evidence="1">
    <location>
        <begin position="47"/>
        <end position="71"/>
    </location>
</feature>
<keyword evidence="1" id="KW-0812">Transmembrane</keyword>
<feature type="transmembrane region" description="Helical" evidence="1">
    <location>
        <begin position="120"/>
        <end position="138"/>
    </location>
</feature>
<dbReference type="PANTHER" id="PTHR40465">
    <property type="entry name" value="CHROMOSOME 1, WHOLE GENOME SHOTGUN SEQUENCE"/>
    <property type="match status" value="1"/>
</dbReference>
<dbReference type="InterPro" id="IPR045339">
    <property type="entry name" value="DUF6534"/>
</dbReference>
<keyword evidence="1" id="KW-1133">Transmembrane helix</keyword>
<dbReference type="Pfam" id="PF20152">
    <property type="entry name" value="DUF6534"/>
    <property type="match status" value="1"/>
</dbReference>
<proteinExistence type="predicted"/>
<dbReference type="PANTHER" id="PTHR40465:SF1">
    <property type="entry name" value="DUF6534 DOMAIN-CONTAINING PROTEIN"/>
    <property type="match status" value="1"/>
</dbReference>
<evidence type="ECO:0000313" key="4">
    <source>
        <dbReference type="Proteomes" id="UP001195769"/>
    </source>
</evidence>
<feature type="transmembrane region" description="Helical" evidence="1">
    <location>
        <begin position="12"/>
        <end position="35"/>
    </location>
</feature>
<gene>
    <name evidence="3" type="ORF">F5891DRAFT_1278181</name>
</gene>
<dbReference type="Proteomes" id="UP001195769">
    <property type="component" value="Unassembled WGS sequence"/>
</dbReference>
<feature type="domain" description="DUF6534" evidence="2">
    <location>
        <begin position="168"/>
        <end position="256"/>
    </location>
</feature>
<dbReference type="AlphaFoldDB" id="A0AAD4E7B4"/>